<organism evidence="2 3">
    <name type="scientific">Ailuropoda melanoleuca</name>
    <name type="common">Giant panda</name>
    <dbReference type="NCBI Taxonomy" id="9646"/>
    <lineage>
        <taxon>Eukaryota</taxon>
        <taxon>Metazoa</taxon>
        <taxon>Chordata</taxon>
        <taxon>Craniata</taxon>
        <taxon>Vertebrata</taxon>
        <taxon>Euteleostomi</taxon>
        <taxon>Mammalia</taxon>
        <taxon>Eutheria</taxon>
        <taxon>Laurasiatheria</taxon>
        <taxon>Carnivora</taxon>
        <taxon>Caniformia</taxon>
        <taxon>Ursidae</taxon>
        <taxon>Ailuropoda</taxon>
    </lineage>
</organism>
<evidence type="ECO:0000313" key="3">
    <source>
        <dbReference type="Proteomes" id="UP000008912"/>
    </source>
</evidence>
<reference evidence="2 3" key="1">
    <citation type="journal article" date="2010" name="Nature">
        <title>The sequence and de novo assembly of the giant panda genome.</title>
        <authorList>
            <person name="Li R."/>
            <person name="Fan W."/>
            <person name="Tian G."/>
            <person name="Zhu H."/>
            <person name="He L."/>
            <person name="Cai J."/>
            <person name="Huang Q."/>
            <person name="Cai Q."/>
            <person name="Li B."/>
            <person name="Bai Y."/>
            <person name="Zhang Z."/>
            <person name="Zhang Y."/>
            <person name="Wang W."/>
            <person name="Li J."/>
            <person name="Wei F."/>
            <person name="Li H."/>
            <person name="Jian M."/>
            <person name="Li J."/>
            <person name="Zhang Z."/>
            <person name="Nielsen R."/>
            <person name="Li D."/>
            <person name="Gu W."/>
            <person name="Yang Z."/>
            <person name="Xuan Z."/>
            <person name="Ryder O.A."/>
            <person name="Leung F.C."/>
            <person name="Zhou Y."/>
            <person name="Cao J."/>
            <person name="Sun X."/>
            <person name="Fu Y."/>
            <person name="Fang X."/>
            <person name="Guo X."/>
            <person name="Wang B."/>
            <person name="Hou R."/>
            <person name="Shen F."/>
            <person name="Mu B."/>
            <person name="Ni P."/>
            <person name="Lin R."/>
            <person name="Qian W."/>
            <person name="Wang G."/>
            <person name="Yu C."/>
            <person name="Nie W."/>
            <person name="Wang J."/>
            <person name="Wu Z."/>
            <person name="Liang H."/>
            <person name="Min J."/>
            <person name="Wu Q."/>
            <person name="Cheng S."/>
            <person name="Ruan J."/>
            <person name="Wang M."/>
            <person name="Shi Z."/>
            <person name="Wen M."/>
            <person name="Liu B."/>
            <person name="Ren X."/>
            <person name="Zheng H."/>
            <person name="Dong D."/>
            <person name="Cook K."/>
            <person name="Shan G."/>
            <person name="Zhang H."/>
            <person name="Kosiol C."/>
            <person name="Xie X."/>
            <person name="Lu Z."/>
            <person name="Zheng H."/>
            <person name="Li Y."/>
            <person name="Steiner C.C."/>
            <person name="Lam T.T."/>
            <person name="Lin S."/>
            <person name="Zhang Q."/>
            <person name="Li G."/>
            <person name="Tian J."/>
            <person name="Gong T."/>
            <person name="Liu H."/>
            <person name="Zhang D."/>
            <person name="Fang L."/>
            <person name="Ye C."/>
            <person name="Zhang J."/>
            <person name="Hu W."/>
            <person name="Xu A."/>
            <person name="Ren Y."/>
            <person name="Zhang G."/>
            <person name="Bruford M.W."/>
            <person name="Li Q."/>
            <person name="Ma L."/>
            <person name="Guo Y."/>
            <person name="An N."/>
            <person name="Hu Y."/>
            <person name="Zheng Y."/>
            <person name="Shi Y."/>
            <person name="Li Z."/>
            <person name="Liu Q."/>
            <person name="Chen Y."/>
            <person name="Zhao J."/>
            <person name="Qu N."/>
            <person name="Zhao S."/>
            <person name="Tian F."/>
            <person name="Wang X."/>
            <person name="Wang H."/>
            <person name="Xu L."/>
            <person name="Liu X."/>
            <person name="Vinar T."/>
            <person name="Wang Y."/>
            <person name="Lam T.W."/>
            <person name="Yiu S.M."/>
            <person name="Liu S."/>
            <person name="Zhang H."/>
            <person name="Li D."/>
            <person name="Huang Y."/>
            <person name="Wang X."/>
            <person name="Yang G."/>
            <person name="Jiang Z."/>
            <person name="Wang J."/>
            <person name="Qin N."/>
            <person name="Li L."/>
            <person name="Li J."/>
            <person name="Bolund L."/>
            <person name="Kristiansen K."/>
            <person name="Wong G.K."/>
            <person name="Olson M."/>
            <person name="Zhang X."/>
            <person name="Li S."/>
            <person name="Yang H."/>
            <person name="Wang J."/>
            <person name="Wang J."/>
        </authorList>
    </citation>
    <scope>NUCLEOTIDE SEQUENCE [LARGE SCALE GENOMIC DNA]</scope>
</reference>
<reference evidence="2" key="3">
    <citation type="submission" date="2025-09" db="UniProtKB">
        <authorList>
            <consortium name="Ensembl"/>
        </authorList>
    </citation>
    <scope>IDENTIFICATION</scope>
</reference>
<accession>A0A7N5JKM8</accession>
<dbReference type="AlphaFoldDB" id="A0A7N5JKM8"/>
<dbReference type="Ensembl" id="ENSAMET00000032127.1">
    <property type="protein sequence ID" value="ENSAMEP00000026881.1"/>
    <property type="gene ID" value="ENSAMEG00000025621.1"/>
</dbReference>
<dbReference type="Proteomes" id="UP000008912">
    <property type="component" value="Unassembled WGS sequence"/>
</dbReference>
<dbReference type="GeneTree" id="ENSGT01030000240358"/>
<dbReference type="InParanoid" id="A0A7N5JKM8"/>
<reference evidence="2" key="2">
    <citation type="submission" date="2025-08" db="UniProtKB">
        <authorList>
            <consortium name="Ensembl"/>
        </authorList>
    </citation>
    <scope>IDENTIFICATION</scope>
</reference>
<evidence type="ECO:0000256" key="1">
    <source>
        <dbReference type="SAM" id="MobiDB-lite"/>
    </source>
</evidence>
<keyword evidence="3" id="KW-1185">Reference proteome</keyword>
<sequence length="120" mass="12794">TGAGSRGKARERHLAEGNRRSSRCSAPGAQAPSALFSPHFFADADSSARGDWAVLLFRSGINIPFKFLAGNLASLEDRPPPAGETGSAGESPLRPCARCRRPKFNLCRVTPLICTSPWEG</sequence>
<proteinExistence type="predicted"/>
<feature type="region of interest" description="Disordered" evidence="1">
    <location>
        <begin position="1"/>
        <end position="30"/>
    </location>
</feature>
<name>A0A7N5JKM8_AILME</name>
<protein>
    <submittedName>
        <fullName evidence="2">Uncharacterized protein</fullName>
    </submittedName>
</protein>
<evidence type="ECO:0000313" key="2">
    <source>
        <dbReference type="Ensembl" id="ENSAMEP00000026881.1"/>
    </source>
</evidence>